<dbReference type="InterPro" id="IPR003945">
    <property type="entry name" value="NU5C-like"/>
</dbReference>
<reference evidence="11 12" key="1">
    <citation type="journal article" date="2023" name="Hortic Res">
        <title>The complete reference genome for grapevine (Vitis vinifera L.) genetics and breeding.</title>
        <authorList>
            <person name="Shi X."/>
            <person name="Cao S."/>
            <person name="Wang X."/>
            <person name="Huang S."/>
            <person name="Wang Y."/>
            <person name="Liu Z."/>
            <person name="Liu W."/>
            <person name="Leng X."/>
            <person name="Peng Y."/>
            <person name="Wang N."/>
            <person name="Wang Y."/>
            <person name="Ma Z."/>
            <person name="Xu X."/>
            <person name="Zhang F."/>
            <person name="Xue H."/>
            <person name="Zhong H."/>
            <person name="Wang Y."/>
            <person name="Zhang K."/>
            <person name="Velt A."/>
            <person name="Avia K."/>
            <person name="Holtgrawe D."/>
            <person name="Grimplet J."/>
            <person name="Matus J.T."/>
            <person name="Ware D."/>
            <person name="Wu X."/>
            <person name="Wang H."/>
            <person name="Liu C."/>
            <person name="Fang Y."/>
            <person name="Rustenholz C."/>
            <person name="Cheng Z."/>
            <person name="Xiao H."/>
            <person name="Zhou Y."/>
        </authorList>
    </citation>
    <scope>NUCLEOTIDE SEQUENCE [LARGE SCALE GENOMIC DNA]</scope>
    <source>
        <strain evidence="12">cv. Pinot noir / PN40024</strain>
        <tissue evidence="11">Leaf</tissue>
    </source>
</reference>
<evidence type="ECO:0000256" key="5">
    <source>
        <dbReference type="ARBA" id="ARBA00022967"/>
    </source>
</evidence>
<evidence type="ECO:0000313" key="12">
    <source>
        <dbReference type="Proteomes" id="UP001227230"/>
    </source>
</evidence>
<keyword evidence="4 9" id="KW-0812">Transmembrane</keyword>
<dbReference type="Proteomes" id="UP001227230">
    <property type="component" value="Chromosome 1"/>
</dbReference>
<gene>
    <name evidence="11" type="ORF">VitviT2T_000838</name>
</gene>
<keyword evidence="3" id="KW-0813">Transport</keyword>
<keyword evidence="12" id="KW-1185">Reference proteome</keyword>
<comment type="subcellular location">
    <subcellularLocation>
        <location evidence="1">Membrane</location>
        <topology evidence="1">Multi-pass membrane protein</topology>
    </subcellularLocation>
</comment>
<evidence type="ECO:0000256" key="3">
    <source>
        <dbReference type="ARBA" id="ARBA00022448"/>
    </source>
</evidence>
<evidence type="ECO:0000256" key="1">
    <source>
        <dbReference type="ARBA" id="ARBA00004141"/>
    </source>
</evidence>
<dbReference type="PRINTS" id="PR01434">
    <property type="entry name" value="NADHDHGNASE5"/>
</dbReference>
<dbReference type="InterPro" id="IPR001750">
    <property type="entry name" value="ND/Mrp_TM"/>
</dbReference>
<organism evidence="11 12">
    <name type="scientific">Vitis vinifera</name>
    <name type="common">Grape</name>
    <dbReference type="NCBI Taxonomy" id="29760"/>
    <lineage>
        <taxon>Eukaryota</taxon>
        <taxon>Viridiplantae</taxon>
        <taxon>Streptophyta</taxon>
        <taxon>Embryophyta</taxon>
        <taxon>Tracheophyta</taxon>
        <taxon>Spermatophyta</taxon>
        <taxon>Magnoliopsida</taxon>
        <taxon>eudicotyledons</taxon>
        <taxon>Gunneridae</taxon>
        <taxon>Pentapetalae</taxon>
        <taxon>rosids</taxon>
        <taxon>Vitales</taxon>
        <taxon>Vitaceae</taxon>
        <taxon>Viteae</taxon>
        <taxon>Vitis</taxon>
    </lineage>
</organism>
<comment type="similarity">
    <text evidence="2">Belongs to the complex I subunit 5 family.</text>
</comment>
<dbReference type="EMBL" id="CP126648">
    <property type="protein sequence ID" value="WJZ80973.1"/>
    <property type="molecule type" value="Genomic_DNA"/>
</dbReference>
<evidence type="ECO:0000256" key="9">
    <source>
        <dbReference type="SAM" id="Phobius"/>
    </source>
</evidence>
<evidence type="ECO:0000256" key="2">
    <source>
        <dbReference type="ARBA" id="ARBA00008200"/>
    </source>
</evidence>
<keyword evidence="8 9" id="KW-0472">Membrane</keyword>
<accession>A0ABY9BDS1</accession>
<name>A0ABY9BDS1_VITVI</name>
<dbReference type="PANTHER" id="PTHR42829:SF2">
    <property type="entry name" value="NADH-UBIQUINONE OXIDOREDUCTASE CHAIN 5"/>
    <property type="match status" value="1"/>
</dbReference>
<feature type="transmembrane region" description="Helical" evidence="9">
    <location>
        <begin position="42"/>
        <end position="59"/>
    </location>
</feature>
<evidence type="ECO:0000256" key="7">
    <source>
        <dbReference type="ARBA" id="ARBA00023027"/>
    </source>
</evidence>
<evidence type="ECO:0000256" key="6">
    <source>
        <dbReference type="ARBA" id="ARBA00022989"/>
    </source>
</evidence>
<evidence type="ECO:0000256" key="8">
    <source>
        <dbReference type="ARBA" id="ARBA00023136"/>
    </source>
</evidence>
<keyword evidence="5" id="KW-1278">Translocase</keyword>
<evidence type="ECO:0000256" key="4">
    <source>
        <dbReference type="ARBA" id="ARBA00022692"/>
    </source>
</evidence>
<sequence>MGQICYLCALFLFVGLVAKLTQFPLRVWLPDAMEGPTPISALINVATMVATGIFLIPSFKG</sequence>
<keyword evidence="7" id="KW-0520">NAD</keyword>
<feature type="domain" description="NADH:quinone oxidoreductase/Mrp antiporter transmembrane" evidence="10">
    <location>
        <begin position="6"/>
        <end position="56"/>
    </location>
</feature>
<proteinExistence type="inferred from homology"/>
<dbReference type="Pfam" id="PF00361">
    <property type="entry name" value="Proton_antipo_M"/>
    <property type="match status" value="1"/>
</dbReference>
<keyword evidence="6 9" id="KW-1133">Transmembrane helix</keyword>
<protein>
    <recommendedName>
        <fullName evidence="10">NADH:quinone oxidoreductase/Mrp antiporter transmembrane domain-containing protein</fullName>
    </recommendedName>
</protein>
<evidence type="ECO:0000259" key="10">
    <source>
        <dbReference type="Pfam" id="PF00361"/>
    </source>
</evidence>
<evidence type="ECO:0000313" key="11">
    <source>
        <dbReference type="EMBL" id="WJZ80973.1"/>
    </source>
</evidence>
<dbReference type="PANTHER" id="PTHR42829">
    <property type="entry name" value="NADH-UBIQUINONE OXIDOREDUCTASE CHAIN 5"/>
    <property type="match status" value="1"/>
</dbReference>